<reference evidence="3 4" key="1">
    <citation type="submission" date="2019-02" db="EMBL/GenBank/DDBJ databases">
        <title>Draft Genome Sequence of Streptomyces sp. AM-2504, identified by 16S rRNA comparative analysis as a Streptomyces Kasugaensis strain.</title>
        <authorList>
            <person name="Napolioni V."/>
            <person name="Giuliodori A.M."/>
            <person name="Spurio R."/>
            <person name="Fabbretti A."/>
        </authorList>
    </citation>
    <scope>NUCLEOTIDE SEQUENCE [LARGE SCALE GENOMIC DNA]</scope>
    <source>
        <strain evidence="3 4">AM-2504</strain>
    </source>
</reference>
<feature type="transmembrane region" description="Helical" evidence="2">
    <location>
        <begin position="58"/>
        <end position="77"/>
    </location>
</feature>
<keyword evidence="4" id="KW-1185">Reference proteome</keyword>
<evidence type="ECO:0000256" key="2">
    <source>
        <dbReference type="SAM" id="Phobius"/>
    </source>
</evidence>
<keyword evidence="2" id="KW-0812">Transmembrane</keyword>
<feature type="transmembrane region" description="Helical" evidence="2">
    <location>
        <begin position="307"/>
        <end position="329"/>
    </location>
</feature>
<protein>
    <recommendedName>
        <fullName evidence="5">Glycosyltransferase RgtA/B/C/D-like domain-containing protein</fullName>
    </recommendedName>
</protein>
<feature type="transmembrane region" description="Helical" evidence="2">
    <location>
        <begin position="214"/>
        <end position="233"/>
    </location>
</feature>
<keyword evidence="2" id="KW-0472">Membrane</keyword>
<name>A0A4Q9HPL5_STRKA</name>
<dbReference type="Proteomes" id="UP000292452">
    <property type="component" value="Unassembled WGS sequence"/>
</dbReference>
<feature type="transmembrane region" description="Helical" evidence="2">
    <location>
        <begin position="423"/>
        <end position="439"/>
    </location>
</feature>
<evidence type="ECO:0000256" key="1">
    <source>
        <dbReference type="SAM" id="MobiDB-lite"/>
    </source>
</evidence>
<sequence length="460" mass="50031">MSTGTEWVEDRMGPERVADRIGGATGAERAADGGRGFTPPPAGPHRHRRRRLDRRARGLALPGLVAVVFVVLHLFAFPASLFSNDSYRYARSAYEYLGDTRADAQHKALVAFCKDEGNRKYRGQLLDEMKFTEPRDPKPYERCMKASEAKGLGPNDPRYERIFDTRPLYPLIAAPFVGLMGAKAGLSAVSLIFTTAGGFFLLAALRRLGLSRGLAVLGQCLFYVTPLATWGTLPLAEGPLLSMLAAMLLGAVALLQGRVRTGALIYTAALAVSAGVKYSSAQMAAMTMTAAAAAMLLFVRRTRHRGTWWLLGLSAGTTAIVALISKLMALPGTSATLQDTFSKHWTKPEVAAPWQDLFHLNHNFWWQWAQQQALAPLLVFPLALALWGLWRRSAPLALVVTALGATGIATVIAHPVYFQADRLYAAVWLITAAGLPILLDEVIKRAVQRRCGTAEPELGP</sequence>
<accession>A0A4Q9HPL5</accession>
<feature type="transmembrane region" description="Helical" evidence="2">
    <location>
        <begin position="284"/>
        <end position="300"/>
    </location>
</feature>
<feature type="transmembrane region" description="Helical" evidence="2">
    <location>
        <begin position="397"/>
        <end position="417"/>
    </location>
</feature>
<feature type="transmembrane region" description="Helical" evidence="2">
    <location>
        <begin position="184"/>
        <end position="205"/>
    </location>
</feature>
<dbReference type="RefSeq" id="WP_131125042.1">
    <property type="nucleotide sequence ID" value="NZ_SIXH01000288.1"/>
</dbReference>
<feature type="compositionally biased region" description="Basic and acidic residues" evidence="1">
    <location>
        <begin position="8"/>
        <end position="19"/>
    </location>
</feature>
<evidence type="ECO:0000313" key="3">
    <source>
        <dbReference type="EMBL" id="TBO56836.1"/>
    </source>
</evidence>
<feature type="region of interest" description="Disordered" evidence="1">
    <location>
        <begin position="1"/>
        <end position="49"/>
    </location>
</feature>
<proteinExistence type="predicted"/>
<organism evidence="3 4">
    <name type="scientific">Streptomyces kasugaensis</name>
    <dbReference type="NCBI Taxonomy" id="1946"/>
    <lineage>
        <taxon>Bacteria</taxon>
        <taxon>Bacillati</taxon>
        <taxon>Actinomycetota</taxon>
        <taxon>Actinomycetes</taxon>
        <taxon>Kitasatosporales</taxon>
        <taxon>Streptomycetaceae</taxon>
        <taxon>Streptomyces</taxon>
    </lineage>
</organism>
<dbReference type="EMBL" id="SIXH01000288">
    <property type="protein sequence ID" value="TBO56836.1"/>
    <property type="molecule type" value="Genomic_DNA"/>
</dbReference>
<dbReference type="AlphaFoldDB" id="A0A4Q9HPL5"/>
<feature type="transmembrane region" description="Helical" evidence="2">
    <location>
        <begin position="373"/>
        <end position="390"/>
    </location>
</feature>
<evidence type="ECO:0000313" key="4">
    <source>
        <dbReference type="Proteomes" id="UP000292452"/>
    </source>
</evidence>
<comment type="caution">
    <text evidence="3">The sequence shown here is derived from an EMBL/GenBank/DDBJ whole genome shotgun (WGS) entry which is preliminary data.</text>
</comment>
<keyword evidence="2" id="KW-1133">Transmembrane helix</keyword>
<evidence type="ECO:0008006" key="5">
    <source>
        <dbReference type="Google" id="ProtNLM"/>
    </source>
</evidence>
<gene>
    <name evidence="3" type="ORF">EYS09_25830</name>
</gene>